<keyword evidence="3 5" id="KW-0378">Hydrolase</keyword>
<evidence type="ECO:0000256" key="1">
    <source>
        <dbReference type="ARBA" id="ARBA00011073"/>
    </source>
</evidence>
<dbReference type="PANTHER" id="PTHR43806:SF11">
    <property type="entry name" value="CEREVISIN-RELATED"/>
    <property type="match status" value="1"/>
</dbReference>
<evidence type="ECO:0000313" key="10">
    <source>
        <dbReference type="EMBL" id="MFA1558125.1"/>
    </source>
</evidence>
<feature type="active site" description="Charge relay system" evidence="5">
    <location>
        <position position="64"/>
    </location>
</feature>
<accession>A0ABV4R5E0</accession>
<dbReference type="Pfam" id="PF00082">
    <property type="entry name" value="Peptidase_S8"/>
    <property type="match status" value="1"/>
</dbReference>
<dbReference type="PRINTS" id="PR00723">
    <property type="entry name" value="SUBTILISIN"/>
</dbReference>
<evidence type="ECO:0000256" key="6">
    <source>
        <dbReference type="SAM" id="MobiDB-lite"/>
    </source>
</evidence>
<feature type="active site" description="Charge relay system" evidence="5">
    <location>
        <position position="104"/>
    </location>
</feature>
<keyword evidence="2 5" id="KW-0645">Protease</keyword>
<name>A0ABV4R5E0_9ACTN</name>
<feature type="signal peptide" evidence="8">
    <location>
        <begin position="1"/>
        <end position="29"/>
    </location>
</feature>
<dbReference type="InterPro" id="IPR036852">
    <property type="entry name" value="Peptidase_S8/S53_dom_sf"/>
</dbReference>
<feature type="active site" description="Charge relay system" evidence="5">
    <location>
        <position position="254"/>
    </location>
</feature>
<keyword evidence="8" id="KW-0732">Signal</keyword>
<dbReference type="InterPro" id="IPR015500">
    <property type="entry name" value="Peptidase_S8_subtilisin-rel"/>
</dbReference>
<dbReference type="InterPro" id="IPR050131">
    <property type="entry name" value="Peptidase_S8_subtilisin-like"/>
</dbReference>
<reference evidence="10 11" key="1">
    <citation type="submission" date="2023-11" db="EMBL/GenBank/DDBJ databases">
        <title>Actinomadura monticuli sp. nov., isolated from volcanic ash.</title>
        <authorList>
            <person name="Lee S.D."/>
            <person name="Yang H."/>
            <person name="Kim I.S."/>
        </authorList>
    </citation>
    <scope>NUCLEOTIDE SEQUENCE [LARGE SCALE GENOMIC DNA]</scope>
    <source>
        <strain evidence="10 11">DSM 45346</strain>
    </source>
</reference>
<feature type="compositionally biased region" description="Pro residues" evidence="6">
    <location>
        <begin position="404"/>
        <end position="446"/>
    </location>
</feature>
<keyword evidence="7" id="KW-1133">Transmembrane helix</keyword>
<organism evidence="10 11">
    <name type="scientific">Actinomadura chokoriensis</name>
    <dbReference type="NCBI Taxonomy" id="454156"/>
    <lineage>
        <taxon>Bacteria</taxon>
        <taxon>Bacillati</taxon>
        <taxon>Actinomycetota</taxon>
        <taxon>Actinomycetes</taxon>
        <taxon>Streptosporangiales</taxon>
        <taxon>Thermomonosporaceae</taxon>
        <taxon>Actinomadura</taxon>
    </lineage>
</organism>
<evidence type="ECO:0000256" key="2">
    <source>
        <dbReference type="ARBA" id="ARBA00022670"/>
    </source>
</evidence>
<keyword evidence="4 5" id="KW-0720">Serine protease</keyword>
<sequence length="446" mass="46203">MLHRARRVASTTLALLVLGAVAHPGSAAAAPQPLPQEWWFKTWGVQSHLWPLSTGKGVTVAVIDTGVQASLPELQGAVLPGTNTEDGSGDGRQDLDQVNSPPGHGTGMASLIAAQGRGTGMVGVAPDAKILPVVAQSIPAYTKGIRYAVDHGAQVINLSQGLPGPCQNDLQESIAYALGKDAVIVASTGNDGNGANSSNAPANCDGVLSVGAVDLKFNPWEKTQRQPYVKVAAPGVNTQLVLKDGKLYNGSGTSAAAALVSGAVAIIRAKHPDMKNREVVRQLIASAMDVHEKGKDDKTGYGIIRPYRPLAGTAPKSSANPVFDEFDRWMKTHHPEGAKSGAPAASKEDDSSSSVFIVWGAIVVVLLGVCVFAFFFTRRKRGGSPPPPMGPGPGYGAPPGFGQQPPPGGQYPPGPPQGGQPQYQPQPPVPPGQRPPEGGPPMPPPR</sequence>
<evidence type="ECO:0000313" key="11">
    <source>
        <dbReference type="Proteomes" id="UP001569904"/>
    </source>
</evidence>
<comment type="similarity">
    <text evidence="1 5">Belongs to the peptidase S8 family.</text>
</comment>
<gene>
    <name evidence="10" type="ORF">SM436_30945</name>
</gene>
<evidence type="ECO:0000256" key="8">
    <source>
        <dbReference type="SAM" id="SignalP"/>
    </source>
</evidence>
<keyword evidence="7" id="KW-0812">Transmembrane</keyword>
<protein>
    <submittedName>
        <fullName evidence="10">S8 family serine peptidase</fullName>
    </submittedName>
</protein>
<feature type="region of interest" description="Disordered" evidence="6">
    <location>
        <begin position="77"/>
        <end position="105"/>
    </location>
</feature>
<keyword evidence="7" id="KW-0472">Membrane</keyword>
<dbReference type="PANTHER" id="PTHR43806">
    <property type="entry name" value="PEPTIDASE S8"/>
    <property type="match status" value="1"/>
</dbReference>
<dbReference type="PROSITE" id="PS51892">
    <property type="entry name" value="SUBTILASE"/>
    <property type="match status" value="1"/>
</dbReference>
<evidence type="ECO:0000256" key="4">
    <source>
        <dbReference type="ARBA" id="ARBA00022825"/>
    </source>
</evidence>
<evidence type="ECO:0000259" key="9">
    <source>
        <dbReference type="Pfam" id="PF00082"/>
    </source>
</evidence>
<feature type="transmembrane region" description="Helical" evidence="7">
    <location>
        <begin position="356"/>
        <end position="376"/>
    </location>
</feature>
<keyword evidence="11" id="KW-1185">Reference proteome</keyword>
<feature type="chain" id="PRO_5047065931" evidence="8">
    <location>
        <begin position="30"/>
        <end position="446"/>
    </location>
</feature>
<evidence type="ECO:0000256" key="3">
    <source>
        <dbReference type="ARBA" id="ARBA00022801"/>
    </source>
</evidence>
<dbReference type="Proteomes" id="UP001569904">
    <property type="component" value="Unassembled WGS sequence"/>
</dbReference>
<dbReference type="Gene3D" id="3.40.50.200">
    <property type="entry name" value="Peptidase S8/S53 domain"/>
    <property type="match status" value="1"/>
</dbReference>
<feature type="domain" description="Peptidase S8/S53" evidence="9">
    <location>
        <begin position="55"/>
        <end position="302"/>
    </location>
</feature>
<evidence type="ECO:0000256" key="7">
    <source>
        <dbReference type="SAM" id="Phobius"/>
    </source>
</evidence>
<dbReference type="SUPFAM" id="SSF52743">
    <property type="entry name" value="Subtilisin-like"/>
    <property type="match status" value="1"/>
</dbReference>
<comment type="caution">
    <text evidence="10">The sequence shown here is derived from an EMBL/GenBank/DDBJ whole genome shotgun (WGS) entry which is preliminary data.</text>
</comment>
<dbReference type="InterPro" id="IPR000209">
    <property type="entry name" value="Peptidase_S8/S53_dom"/>
</dbReference>
<dbReference type="EMBL" id="JAXCEH010000027">
    <property type="protein sequence ID" value="MFA1558125.1"/>
    <property type="molecule type" value="Genomic_DNA"/>
</dbReference>
<dbReference type="RefSeq" id="WP_371945025.1">
    <property type="nucleotide sequence ID" value="NZ_JAXCEH010000027.1"/>
</dbReference>
<feature type="region of interest" description="Disordered" evidence="6">
    <location>
        <begin position="380"/>
        <end position="446"/>
    </location>
</feature>
<evidence type="ECO:0000256" key="5">
    <source>
        <dbReference type="PROSITE-ProRule" id="PRU01240"/>
    </source>
</evidence>
<proteinExistence type="inferred from homology"/>